<organism evidence="1 2">
    <name type="scientific">Zoarces viviparus</name>
    <name type="common">Viviparous eelpout</name>
    <name type="synonym">Blennius viviparus</name>
    <dbReference type="NCBI Taxonomy" id="48416"/>
    <lineage>
        <taxon>Eukaryota</taxon>
        <taxon>Metazoa</taxon>
        <taxon>Chordata</taxon>
        <taxon>Craniata</taxon>
        <taxon>Vertebrata</taxon>
        <taxon>Euteleostomi</taxon>
        <taxon>Actinopterygii</taxon>
        <taxon>Neopterygii</taxon>
        <taxon>Teleostei</taxon>
        <taxon>Neoteleostei</taxon>
        <taxon>Acanthomorphata</taxon>
        <taxon>Eupercaria</taxon>
        <taxon>Perciformes</taxon>
        <taxon>Cottioidei</taxon>
        <taxon>Zoarcales</taxon>
        <taxon>Zoarcidae</taxon>
        <taxon>Zoarcinae</taxon>
        <taxon>Zoarces</taxon>
    </lineage>
</organism>
<gene>
    <name evidence="1" type="ORF">VZT92_018055</name>
</gene>
<dbReference type="AlphaFoldDB" id="A0AAW1EPT1"/>
<name>A0AAW1EPT1_ZOAVI</name>
<evidence type="ECO:0000313" key="1">
    <source>
        <dbReference type="EMBL" id="KAK9524198.1"/>
    </source>
</evidence>
<protein>
    <submittedName>
        <fullName evidence="1">Uncharacterized protein</fullName>
    </submittedName>
</protein>
<comment type="caution">
    <text evidence="1">The sequence shown here is derived from an EMBL/GenBank/DDBJ whole genome shotgun (WGS) entry which is preliminary data.</text>
</comment>
<reference evidence="1 2" key="1">
    <citation type="journal article" date="2024" name="Genome Biol. Evol.">
        <title>Chromosome-level genome assembly of the viviparous eelpout Zoarces viviparus.</title>
        <authorList>
            <person name="Fuhrmann N."/>
            <person name="Brasseur M.V."/>
            <person name="Bakowski C.E."/>
            <person name="Podsiadlowski L."/>
            <person name="Prost S."/>
            <person name="Krehenwinkel H."/>
            <person name="Mayer C."/>
        </authorList>
    </citation>
    <scope>NUCLEOTIDE SEQUENCE [LARGE SCALE GENOMIC DNA]</scope>
    <source>
        <strain evidence="1">NO-MEL_2022_Ind0_liver</strain>
    </source>
</reference>
<evidence type="ECO:0000313" key="2">
    <source>
        <dbReference type="Proteomes" id="UP001488805"/>
    </source>
</evidence>
<sequence>MSIYSSLSFSLPFVTKPPEHGDTFWSPATFTLRNQQKVEACPRLFLCACEALRRPGSQRSGSQQTRVAGRTTCLSPPLQDVWVVDSPRPE</sequence>
<accession>A0AAW1EPT1</accession>
<proteinExistence type="predicted"/>
<keyword evidence="2" id="KW-1185">Reference proteome</keyword>
<dbReference type="EMBL" id="JBCEZU010000156">
    <property type="protein sequence ID" value="KAK9524198.1"/>
    <property type="molecule type" value="Genomic_DNA"/>
</dbReference>
<dbReference type="Proteomes" id="UP001488805">
    <property type="component" value="Unassembled WGS sequence"/>
</dbReference>